<reference evidence="2" key="1">
    <citation type="journal article" date="2021" name="Proc. Natl. Acad. Sci. U.S.A.">
        <title>A Catalog of Tens of Thousands of Viruses from Human Metagenomes Reveals Hidden Associations with Chronic Diseases.</title>
        <authorList>
            <person name="Tisza M.J."/>
            <person name="Buck C.B."/>
        </authorList>
    </citation>
    <scope>NUCLEOTIDE SEQUENCE</scope>
    <source>
        <strain evidence="2">Ctg8V11</strain>
    </source>
</reference>
<dbReference type="EMBL" id="BK032740">
    <property type="protein sequence ID" value="DAF57832.1"/>
    <property type="molecule type" value="Genomic_DNA"/>
</dbReference>
<evidence type="ECO:0000313" key="2">
    <source>
        <dbReference type="EMBL" id="DAF57832.1"/>
    </source>
</evidence>
<dbReference type="Pfam" id="PF22768">
    <property type="entry name" value="SPP1_Dit"/>
    <property type="match status" value="1"/>
</dbReference>
<sequence length="288" mass="31472">MDDLTNFNNLSKLFRYVNENGDSVTFDYAGGYLINKPTGIDTVTVALSQAKGINQTGATIQSKNVQPRPVNVNGYLVGDGQAANKEKLLSVIRPDISGKLYADDYYLNVWPTATPNIEAKQWGAQFQFSLLAAYPYWCKDDSAAVTLSGIQKLFKFPWNISRPYRFGQLFEAKFINVENRGQVPVPFTATLSASGDVENPKITNAATGKFLLINKTIVSGERLIVEITHDRTTVTSSVDGDCRGALSLKSTLFQLEVGDNVLKPEATSGLANLQVDIDFATEIVGISL</sequence>
<evidence type="ECO:0000259" key="1">
    <source>
        <dbReference type="Pfam" id="PF22768"/>
    </source>
</evidence>
<dbReference type="Gene3D" id="2.60.120.860">
    <property type="match status" value="1"/>
</dbReference>
<protein>
    <submittedName>
        <fullName evidence="2">Tail protein</fullName>
    </submittedName>
</protein>
<organism evidence="2">
    <name type="scientific">Siphoviridae sp. ctg8V11</name>
    <dbReference type="NCBI Taxonomy" id="2827910"/>
    <lineage>
        <taxon>Viruses</taxon>
        <taxon>Duplodnaviria</taxon>
        <taxon>Heunggongvirae</taxon>
        <taxon>Uroviricota</taxon>
        <taxon>Caudoviricetes</taxon>
    </lineage>
</organism>
<feature type="domain" description="Siphovirus-type tail component C-terminal" evidence="1">
    <location>
        <begin position="181"/>
        <end position="267"/>
    </location>
</feature>
<accession>A0A8S5T3Y4</accession>
<dbReference type="InterPro" id="IPR054738">
    <property type="entry name" value="Siphovirus-type_tail_C"/>
</dbReference>
<proteinExistence type="predicted"/>
<name>A0A8S5T3Y4_9CAUD</name>